<accession>A0A7J6PH44</accession>
<protein>
    <submittedName>
        <fullName evidence="1">Uncharacterized protein</fullName>
    </submittedName>
</protein>
<dbReference type="OrthoDB" id="10299296at2759"/>
<dbReference type="Proteomes" id="UP000541610">
    <property type="component" value="Unassembled WGS sequence"/>
</dbReference>
<evidence type="ECO:0000313" key="1">
    <source>
        <dbReference type="EMBL" id="KAF4694810.1"/>
    </source>
</evidence>
<dbReference type="AlphaFoldDB" id="A0A7J6PH44"/>
<reference evidence="1 2" key="1">
    <citation type="submission" date="2020-04" db="EMBL/GenBank/DDBJ databases">
        <title>Perkinsus olseni comparative genomics.</title>
        <authorList>
            <person name="Bogema D.R."/>
        </authorList>
    </citation>
    <scope>NUCLEOTIDE SEQUENCE [LARGE SCALE GENOMIC DNA]</scope>
    <source>
        <strain evidence="1">00978-12</strain>
    </source>
</reference>
<comment type="caution">
    <text evidence="1">The sequence shown here is derived from an EMBL/GenBank/DDBJ whole genome shotgun (WGS) entry which is preliminary data.</text>
</comment>
<proteinExistence type="predicted"/>
<evidence type="ECO:0000313" key="2">
    <source>
        <dbReference type="Proteomes" id="UP000541610"/>
    </source>
</evidence>
<name>A0A7J6PH44_PEROL</name>
<gene>
    <name evidence="1" type="ORF">FOZ60_006964</name>
</gene>
<dbReference type="EMBL" id="JABANP010000028">
    <property type="protein sequence ID" value="KAF4694810.1"/>
    <property type="molecule type" value="Genomic_DNA"/>
</dbReference>
<organism evidence="1 2">
    <name type="scientific">Perkinsus olseni</name>
    <name type="common">Perkinsus atlanticus</name>
    <dbReference type="NCBI Taxonomy" id="32597"/>
    <lineage>
        <taxon>Eukaryota</taxon>
        <taxon>Sar</taxon>
        <taxon>Alveolata</taxon>
        <taxon>Perkinsozoa</taxon>
        <taxon>Perkinsea</taxon>
        <taxon>Perkinsida</taxon>
        <taxon>Perkinsidae</taxon>
        <taxon>Perkinsus</taxon>
    </lineage>
</organism>
<sequence>MPAHSSPDRTGSGLVERGAAVSACSAEGHVGNGRLALLFSILTPVTRVTRKLDKAYHPAQDCAQLAPSASHRSTPFSEEDQHSCWQLIALLGICHLLLAANDSCDWTYIIPKESYVNVDALHRRLGLFDSDEAWMFGRMVGRLSLVHAFYNGRRVKSPILRSGVIMSKGASTVLRDSHPSGQIDIGLAEAWILRSREEIPVGREQTHSVDGVGYREEDYAFAMYLVASTSFKLQLSNFGSYRQHFLIAERLAARREALHQSYSPPSCVLHAWPITPNDVFDLAHKTGLSELEALCTHCDDKLTRLVGASTYSWLEESTGDFIEEPYYSVAVKRALDLCRDAQLAPVLLRQRSVQTSENGVVILAPPGQGTSWVFDNFKEGWPVDHEDAVVKADYWHPYCNEMYRHELSMVFSAAEDDTKEDLLSLDFNSHALDAVVRLLTANGTKLVVTKEVMNLFRILDLAELKGHTILLLYRRRKHTFPMSNPPCRTCFYEALRESLLIQNYSHPVLVLAQEIIRPLTPDTPETHAMLHAVLWRVLLWRVPEPRILRYEDLITASTVEDLVRVYERAWSHDGRLRRVVDFKTVAERTMATRKSIEWLKSKEARYNSVVSAEWEELIEASLDRFKELDPTTDDSIIHESGAHDEFGHDTGGAWFIHALVHGIRGGL</sequence>